<dbReference type="AlphaFoldDB" id="A0A1C0YDL8"/>
<accession>A0A1C0YDL8</accession>
<organism evidence="1 2">
    <name type="scientific">Caryophanon latum</name>
    <dbReference type="NCBI Taxonomy" id="33977"/>
    <lineage>
        <taxon>Bacteria</taxon>
        <taxon>Bacillati</taxon>
        <taxon>Bacillota</taxon>
        <taxon>Bacilli</taxon>
        <taxon>Bacillales</taxon>
        <taxon>Caryophanaceae</taxon>
        <taxon>Caryophanon</taxon>
    </lineage>
</organism>
<evidence type="ECO:0000313" key="1">
    <source>
        <dbReference type="EMBL" id="OCS85272.1"/>
    </source>
</evidence>
<reference evidence="1 2" key="1">
    <citation type="submission" date="2016-07" db="EMBL/GenBank/DDBJ databases">
        <title>Caryophanon latum genome sequencing.</title>
        <authorList>
            <person name="Verma A."/>
            <person name="Pal Y."/>
            <person name="Krishnamurthi S."/>
        </authorList>
    </citation>
    <scope>NUCLEOTIDE SEQUENCE [LARGE SCALE GENOMIC DNA]</scope>
    <source>
        <strain evidence="1 2">DSM 14151</strain>
    </source>
</reference>
<comment type="caution">
    <text evidence="1">The sequence shown here is derived from an EMBL/GenBank/DDBJ whole genome shotgun (WGS) entry which is preliminary data.</text>
</comment>
<dbReference type="Pfam" id="PF14183">
    <property type="entry name" value="YwpF"/>
    <property type="match status" value="1"/>
</dbReference>
<dbReference type="InterPro" id="IPR025573">
    <property type="entry name" value="YwpF"/>
</dbReference>
<dbReference type="Proteomes" id="UP000093482">
    <property type="component" value="Unassembled WGS sequence"/>
</dbReference>
<protein>
    <recommendedName>
        <fullName evidence="3">YwpF-like protein</fullName>
    </recommendedName>
</protein>
<keyword evidence="2" id="KW-1185">Reference proteome</keyword>
<sequence>MKTFKMMYFEFDYAGETFQIPLEDGILINQENSYNVWIIEAFIKKQYNTHFDELLQSKEIFGARAVISFPDNDPAHFSLAVYAVEEIKEQYVSVLFKGTIAVQRQHYAEQLLTQLLEDGLSGEELQHQFKLGLHYRPPLRPVKK</sequence>
<gene>
    <name evidence="1" type="ORF">A6K76_03060</name>
</gene>
<dbReference type="RefSeq" id="WP_066466378.1">
    <property type="nucleotide sequence ID" value="NZ_MATO01000067.1"/>
</dbReference>
<dbReference type="EMBL" id="MATO01000067">
    <property type="protein sequence ID" value="OCS85272.1"/>
    <property type="molecule type" value="Genomic_DNA"/>
</dbReference>
<evidence type="ECO:0000313" key="2">
    <source>
        <dbReference type="Proteomes" id="UP000093482"/>
    </source>
</evidence>
<proteinExistence type="predicted"/>
<evidence type="ECO:0008006" key="3">
    <source>
        <dbReference type="Google" id="ProtNLM"/>
    </source>
</evidence>
<name>A0A1C0YDL8_9BACL</name>